<dbReference type="PANTHER" id="PTHR18063">
    <property type="entry name" value="NF-E2 INDUCIBLE PROTEIN"/>
    <property type="match status" value="1"/>
</dbReference>
<dbReference type="OMA" id="TNIVWEN"/>
<organism evidence="3 4">
    <name type="scientific">Naegleria fowleri</name>
    <name type="common">Brain eating amoeba</name>
    <dbReference type="NCBI Taxonomy" id="5763"/>
    <lineage>
        <taxon>Eukaryota</taxon>
        <taxon>Discoba</taxon>
        <taxon>Heterolobosea</taxon>
        <taxon>Tetramitia</taxon>
        <taxon>Eutetramitia</taxon>
        <taxon>Vahlkampfiidae</taxon>
        <taxon>Naegleria</taxon>
    </lineage>
</organism>
<dbReference type="Pfam" id="PF04424">
    <property type="entry name" value="MINDY_DUB"/>
    <property type="match status" value="1"/>
</dbReference>
<dbReference type="OrthoDB" id="10261212at2759"/>
<evidence type="ECO:0000313" key="4">
    <source>
        <dbReference type="Proteomes" id="UP000444721"/>
    </source>
</evidence>
<gene>
    <name evidence="3" type="ORF">FDP41_012795</name>
</gene>
<feature type="compositionally biased region" description="Low complexity" evidence="1">
    <location>
        <begin position="465"/>
        <end position="475"/>
    </location>
</feature>
<dbReference type="GO" id="GO:0016807">
    <property type="term" value="F:cysteine-type carboxypeptidase activity"/>
    <property type="evidence" value="ECO:0007669"/>
    <property type="project" value="TreeGrafter"/>
</dbReference>
<feature type="region of interest" description="Disordered" evidence="1">
    <location>
        <begin position="431"/>
        <end position="559"/>
    </location>
</feature>
<dbReference type="PANTHER" id="PTHR18063:SF6">
    <property type="entry name" value="UBIQUITIN CARBOXYL-TERMINAL HYDROLASE"/>
    <property type="match status" value="1"/>
</dbReference>
<keyword evidence="4" id="KW-1185">Reference proteome</keyword>
<feature type="compositionally biased region" description="Polar residues" evidence="1">
    <location>
        <begin position="436"/>
        <end position="450"/>
    </location>
</feature>
<dbReference type="InterPro" id="IPR033979">
    <property type="entry name" value="MINDY_domain"/>
</dbReference>
<dbReference type="VEuPathDB" id="AmoebaDB:NfTy_080350"/>
<dbReference type="GO" id="GO:0004843">
    <property type="term" value="F:cysteine-type deubiquitinase activity"/>
    <property type="evidence" value="ECO:0007669"/>
    <property type="project" value="InterPro"/>
</dbReference>
<feature type="compositionally biased region" description="Polar residues" evidence="1">
    <location>
        <begin position="393"/>
        <end position="407"/>
    </location>
</feature>
<dbReference type="GO" id="GO:0005829">
    <property type="term" value="C:cytosol"/>
    <property type="evidence" value="ECO:0007669"/>
    <property type="project" value="TreeGrafter"/>
</dbReference>
<feature type="compositionally biased region" description="Basic and acidic residues" evidence="1">
    <location>
        <begin position="522"/>
        <end position="540"/>
    </location>
</feature>
<protein>
    <recommendedName>
        <fullName evidence="2">MINDY deubiquitinase domain-containing protein</fullName>
    </recommendedName>
</protein>
<comment type="caution">
    <text evidence="3">The sequence shown here is derived from an EMBL/GenBank/DDBJ whole genome shotgun (WGS) entry which is preliminary data.</text>
</comment>
<evidence type="ECO:0000259" key="2">
    <source>
        <dbReference type="Pfam" id="PF04424"/>
    </source>
</evidence>
<sequence length="559" mass="63617">MSSSSFAQSSSQHQQQSDQVHSSSDHHHHHQETTTKPLSNKTMQPPSDEGNIERYKVKRVLIGERRTPIILQNLNGPCPLIAICNLMSLRGENIGMEDYIENGFITNNNLVCILAEYMLKKFNAISKKQQTNENGQEILFQTALDHLPILKHGLDVNVQFTEGVSGFKTEKSELSVFQFFNMKLMHGWLIDPEFDVETFKALKELSYNQAVEKIVLMEELTAAEEKLRKKLESDTSTNKLTGEGVNGINVDHMMHDTNDHSAKPLTEFSTPEEMALKMSPQQKHQIINEGLLIKQFLENSSTQLTEYGLKMINQNLGEHKLAVLFRNNHFSVICKIQDALLTLCTDETLLNETNIVWENLSSINGENQHYYLGDFTPFQMLETHSQNYEYHRNQQNQSELVTQQLPSSHEESDLQLALQLQQEEERAYQQELAQQSPRMQQQAVQQSPRIQQRVVDPTASPGMVSQSSSTGGTSSNNPYDRDPSIPYANVSTIREKKHSTNPNAKYGSNNKYANQANQLRDLNTERMKREQQMKEADPKGYAKKSKEAKRKSGDGCIIC</sequence>
<feature type="domain" description="MINDY deubiquitinase" evidence="2">
    <location>
        <begin position="54"/>
        <end position="375"/>
    </location>
</feature>
<name>A0A6A5BUW8_NAEFO</name>
<evidence type="ECO:0000256" key="1">
    <source>
        <dbReference type="SAM" id="MobiDB-lite"/>
    </source>
</evidence>
<proteinExistence type="predicted"/>
<feature type="compositionally biased region" description="Polar residues" evidence="1">
    <location>
        <begin position="500"/>
        <end position="521"/>
    </location>
</feature>
<reference evidence="3 4" key="1">
    <citation type="journal article" date="2019" name="Sci. Rep.">
        <title>Nanopore sequencing improves the draft genome of the human pathogenic amoeba Naegleria fowleri.</title>
        <authorList>
            <person name="Liechti N."/>
            <person name="Schurch N."/>
            <person name="Bruggmann R."/>
            <person name="Wittwer M."/>
        </authorList>
    </citation>
    <scope>NUCLEOTIDE SEQUENCE [LARGE SCALE GENOMIC DNA]</scope>
    <source>
        <strain evidence="3 4">ATCC 30894</strain>
    </source>
</reference>
<dbReference type="GeneID" id="68120010"/>
<accession>A0A6A5BUW8</accession>
<dbReference type="RefSeq" id="XP_044565720.1">
    <property type="nucleotide sequence ID" value="XM_044703353.1"/>
</dbReference>
<dbReference type="Proteomes" id="UP000444721">
    <property type="component" value="Unassembled WGS sequence"/>
</dbReference>
<dbReference type="AlphaFoldDB" id="A0A6A5BUW8"/>
<feature type="compositionally biased region" description="Low complexity" evidence="1">
    <location>
        <begin position="1"/>
        <end position="22"/>
    </location>
</feature>
<evidence type="ECO:0000313" key="3">
    <source>
        <dbReference type="EMBL" id="KAF0981007.1"/>
    </source>
</evidence>
<dbReference type="EMBL" id="VFQX01000016">
    <property type="protein sequence ID" value="KAF0981007.1"/>
    <property type="molecule type" value="Genomic_DNA"/>
</dbReference>
<feature type="region of interest" description="Disordered" evidence="1">
    <location>
        <begin position="1"/>
        <end position="52"/>
    </location>
</feature>
<dbReference type="GO" id="GO:1990380">
    <property type="term" value="F:K48-linked deubiquitinase activity"/>
    <property type="evidence" value="ECO:0007669"/>
    <property type="project" value="InterPro"/>
</dbReference>
<dbReference type="InterPro" id="IPR007518">
    <property type="entry name" value="MINDY"/>
</dbReference>
<dbReference type="GO" id="GO:0071108">
    <property type="term" value="P:protein K48-linked deubiquitination"/>
    <property type="evidence" value="ECO:0007669"/>
    <property type="project" value="TreeGrafter"/>
</dbReference>
<dbReference type="VEuPathDB" id="AmoebaDB:NF0051410"/>
<feature type="region of interest" description="Disordered" evidence="1">
    <location>
        <begin position="393"/>
        <end position="414"/>
    </location>
</feature>
<feature type="compositionally biased region" description="Polar residues" evidence="1">
    <location>
        <begin position="34"/>
        <end position="45"/>
    </location>
</feature>
<dbReference type="GO" id="GO:0071944">
    <property type="term" value="C:cell periphery"/>
    <property type="evidence" value="ECO:0007669"/>
    <property type="project" value="TreeGrafter"/>
</dbReference>
<dbReference type="VEuPathDB" id="AmoebaDB:FDP41_012795"/>